<protein>
    <submittedName>
        <fullName evidence="1">Uncharacterized protein</fullName>
    </submittedName>
</protein>
<sequence>MLSFSVSAIVRMRIGCFLKIIYLQKYNVKNKNITYLFLF</sequence>
<name>A0A0E9P5Z1_ANGAN</name>
<dbReference type="AlphaFoldDB" id="A0A0E9P5Z1"/>
<proteinExistence type="predicted"/>
<accession>A0A0E9P5Z1</accession>
<organism evidence="1">
    <name type="scientific">Anguilla anguilla</name>
    <name type="common">European freshwater eel</name>
    <name type="synonym">Muraena anguilla</name>
    <dbReference type="NCBI Taxonomy" id="7936"/>
    <lineage>
        <taxon>Eukaryota</taxon>
        <taxon>Metazoa</taxon>
        <taxon>Chordata</taxon>
        <taxon>Craniata</taxon>
        <taxon>Vertebrata</taxon>
        <taxon>Euteleostomi</taxon>
        <taxon>Actinopterygii</taxon>
        <taxon>Neopterygii</taxon>
        <taxon>Teleostei</taxon>
        <taxon>Anguilliformes</taxon>
        <taxon>Anguillidae</taxon>
        <taxon>Anguilla</taxon>
    </lineage>
</organism>
<evidence type="ECO:0000313" key="1">
    <source>
        <dbReference type="EMBL" id="JAG99711.1"/>
    </source>
</evidence>
<dbReference type="EMBL" id="GBXM01108865">
    <property type="protein sequence ID" value="JAG99711.1"/>
    <property type="molecule type" value="Transcribed_RNA"/>
</dbReference>
<reference evidence="1" key="2">
    <citation type="journal article" date="2015" name="Fish Shellfish Immunol.">
        <title>Early steps in the European eel (Anguilla anguilla)-Vibrio vulnificus interaction in the gills: Role of the RtxA13 toxin.</title>
        <authorList>
            <person name="Callol A."/>
            <person name="Pajuelo D."/>
            <person name="Ebbesson L."/>
            <person name="Teles M."/>
            <person name="MacKenzie S."/>
            <person name="Amaro C."/>
        </authorList>
    </citation>
    <scope>NUCLEOTIDE SEQUENCE</scope>
</reference>
<reference evidence="1" key="1">
    <citation type="submission" date="2014-11" db="EMBL/GenBank/DDBJ databases">
        <authorList>
            <person name="Amaro Gonzalez C."/>
        </authorList>
    </citation>
    <scope>NUCLEOTIDE SEQUENCE</scope>
</reference>